<dbReference type="EMBL" id="MNCJ02000326">
    <property type="protein sequence ID" value="KAF5781237.1"/>
    <property type="molecule type" value="Genomic_DNA"/>
</dbReference>
<keyword evidence="2" id="KW-1185">Reference proteome</keyword>
<dbReference type="Proteomes" id="UP000215914">
    <property type="component" value="Unassembled WGS sequence"/>
</dbReference>
<name>A0A9K3MZ84_HELAN</name>
<comment type="caution">
    <text evidence="1">The sequence shown here is derived from an EMBL/GenBank/DDBJ whole genome shotgun (WGS) entry which is preliminary data.</text>
</comment>
<dbReference type="Gramene" id="mRNA:HanXRQr2_Chr11g0481121">
    <property type="protein sequence ID" value="CDS:HanXRQr2_Chr11g0481121.1"/>
    <property type="gene ID" value="HanXRQr2_Chr11g0481121"/>
</dbReference>
<reference evidence="1" key="2">
    <citation type="submission" date="2020-06" db="EMBL/GenBank/DDBJ databases">
        <title>Helianthus annuus Genome sequencing and assembly Release 2.</title>
        <authorList>
            <person name="Gouzy J."/>
            <person name="Langlade N."/>
            <person name="Munos S."/>
        </authorList>
    </citation>
    <scope>NUCLEOTIDE SEQUENCE</scope>
    <source>
        <tissue evidence="1">Leaves</tissue>
    </source>
</reference>
<accession>A0A9K3MZ84</accession>
<reference evidence="1" key="1">
    <citation type="journal article" date="2017" name="Nature">
        <title>The sunflower genome provides insights into oil metabolism, flowering and Asterid evolution.</title>
        <authorList>
            <person name="Badouin H."/>
            <person name="Gouzy J."/>
            <person name="Grassa C.J."/>
            <person name="Murat F."/>
            <person name="Staton S.E."/>
            <person name="Cottret L."/>
            <person name="Lelandais-Briere C."/>
            <person name="Owens G.L."/>
            <person name="Carrere S."/>
            <person name="Mayjonade B."/>
            <person name="Legrand L."/>
            <person name="Gill N."/>
            <person name="Kane N.C."/>
            <person name="Bowers J.E."/>
            <person name="Hubner S."/>
            <person name="Bellec A."/>
            <person name="Berard A."/>
            <person name="Berges H."/>
            <person name="Blanchet N."/>
            <person name="Boniface M.C."/>
            <person name="Brunel D."/>
            <person name="Catrice O."/>
            <person name="Chaidir N."/>
            <person name="Claudel C."/>
            <person name="Donnadieu C."/>
            <person name="Faraut T."/>
            <person name="Fievet G."/>
            <person name="Helmstetter N."/>
            <person name="King M."/>
            <person name="Knapp S.J."/>
            <person name="Lai Z."/>
            <person name="Le Paslier M.C."/>
            <person name="Lippi Y."/>
            <person name="Lorenzon L."/>
            <person name="Mandel J.R."/>
            <person name="Marage G."/>
            <person name="Marchand G."/>
            <person name="Marquand E."/>
            <person name="Bret-Mestries E."/>
            <person name="Morien E."/>
            <person name="Nambeesan S."/>
            <person name="Nguyen T."/>
            <person name="Pegot-Espagnet P."/>
            <person name="Pouilly N."/>
            <person name="Raftis F."/>
            <person name="Sallet E."/>
            <person name="Schiex T."/>
            <person name="Thomas J."/>
            <person name="Vandecasteele C."/>
            <person name="Vares D."/>
            <person name="Vear F."/>
            <person name="Vautrin S."/>
            <person name="Crespi M."/>
            <person name="Mangin B."/>
            <person name="Burke J.M."/>
            <person name="Salse J."/>
            <person name="Munos S."/>
            <person name="Vincourt P."/>
            <person name="Rieseberg L.H."/>
            <person name="Langlade N.B."/>
        </authorList>
    </citation>
    <scope>NUCLEOTIDE SEQUENCE</scope>
    <source>
        <tissue evidence="1">Leaves</tissue>
    </source>
</reference>
<evidence type="ECO:0000313" key="1">
    <source>
        <dbReference type="EMBL" id="KAF5781237.1"/>
    </source>
</evidence>
<evidence type="ECO:0000313" key="2">
    <source>
        <dbReference type="Proteomes" id="UP000215914"/>
    </source>
</evidence>
<protein>
    <submittedName>
        <fullName evidence="1">Uncharacterized protein</fullName>
    </submittedName>
</protein>
<dbReference type="AlphaFoldDB" id="A0A9K3MZ84"/>
<organism evidence="1 2">
    <name type="scientific">Helianthus annuus</name>
    <name type="common">Common sunflower</name>
    <dbReference type="NCBI Taxonomy" id="4232"/>
    <lineage>
        <taxon>Eukaryota</taxon>
        <taxon>Viridiplantae</taxon>
        <taxon>Streptophyta</taxon>
        <taxon>Embryophyta</taxon>
        <taxon>Tracheophyta</taxon>
        <taxon>Spermatophyta</taxon>
        <taxon>Magnoliopsida</taxon>
        <taxon>eudicotyledons</taxon>
        <taxon>Gunneridae</taxon>
        <taxon>Pentapetalae</taxon>
        <taxon>asterids</taxon>
        <taxon>campanulids</taxon>
        <taxon>Asterales</taxon>
        <taxon>Asteraceae</taxon>
        <taxon>Asteroideae</taxon>
        <taxon>Heliantheae alliance</taxon>
        <taxon>Heliantheae</taxon>
        <taxon>Helianthus</taxon>
    </lineage>
</organism>
<gene>
    <name evidence="1" type="ORF">HanXRQr2_Chr11g0481121</name>
</gene>
<proteinExistence type="predicted"/>
<sequence>MQGYELRLNVRYNCIIVYTTSHKRLILKVVKNQWDIDFVFKSFKRFKIL</sequence>